<organism evidence="1">
    <name type="scientific">Rhizophora mucronata</name>
    <name type="common">Asiatic mangrove</name>
    <dbReference type="NCBI Taxonomy" id="61149"/>
    <lineage>
        <taxon>Eukaryota</taxon>
        <taxon>Viridiplantae</taxon>
        <taxon>Streptophyta</taxon>
        <taxon>Embryophyta</taxon>
        <taxon>Tracheophyta</taxon>
        <taxon>Spermatophyta</taxon>
        <taxon>Magnoliopsida</taxon>
        <taxon>eudicotyledons</taxon>
        <taxon>Gunneridae</taxon>
        <taxon>Pentapetalae</taxon>
        <taxon>rosids</taxon>
        <taxon>fabids</taxon>
        <taxon>Malpighiales</taxon>
        <taxon>Rhizophoraceae</taxon>
        <taxon>Rhizophora</taxon>
    </lineage>
</organism>
<evidence type="ECO:0000313" key="1">
    <source>
        <dbReference type="EMBL" id="MBX73588.1"/>
    </source>
</evidence>
<proteinExistence type="predicted"/>
<reference evidence="1" key="1">
    <citation type="submission" date="2018-02" db="EMBL/GenBank/DDBJ databases">
        <title>Rhizophora mucronata_Transcriptome.</title>
        <authorList>
            <person name="Meera S.P."/>
            <person name="Sreeshan A."/>
            <person name="Augustine A."/>
        </authorList>
    </citation>
    <scope>NUCLEOTIDE SEQUENCE</scope>
    <source>
        <tissue evidence="1">Leaf</tissue>
    </source>
</reference>
<sequence length="20" mass="2501">MSSKFLYFCSFFFLKNEKPH</sequence>
<name>A0A2P2R2Z4_RHIMU</name>
<protein>
    <submittedName>
        <fullName evidence="1">Uncharacterized protein</fullName>
    </submittedName>
</protein>
<dbReference type="AlphaFoldDB" id="A0A2P2R2Z4"/>
<accession>A0A2P2R2Z4</accession>
<dbReference type="EMBL" id="GGEC01093104">
    <property type="protein sequence ID" value="MBX73588.1"/>
    <property type="molecule type" value="Transcribed_RNA"/>
</dbReference>